<dbReference type="FunFam" id="1.10.150.20:FF:000002">
    <property type="entry name" value="DNA polymerase I"/>
    <property type="match status" value="1"/>
</dbReference>
<dbReference type="CDD" id="cd09898">
    <property type="entry name" value="H3TH_53EXO"/>
    <property type="match status" value="1"/>
</dbReference>
<dbReference type="SUPFAM" id="SSF88723">
    <property type="entry name" value="PIN domain-like"/>
    <property type="match status" value="1"/>
</dbReference>
<keyword evidence="8 11" id="KW-0234">DNA repair</keyword>
<dbReference type="SMART" id="SM00279">
    <property type="entry name" value="HhH2"/>
    <property type="match status" value="1"/>
</dbReference>
<dbReference type="InterPro" id="IPR018320">
    <property type="entry name" value="DNA_polymerase_1"/>
</dbReference>
<evidence type="ECO:0000313" key="15">
    <source>
        <dbReference type="Proteomes" id="UP000034927"/>
    </source>
</evidence>
<dbReference type="InterPro" id="IPR002298">
    <property type="entry name" value="DNA_polymerase_A"/>
</dbReference>
<dbReference type="InterPro" id="IPR020046">
    <property type="entry name" value="5-3_exonucl_a-hlix_arch_N"/>
</dbReference>
<evidence type="ECO:0000259" key="12">
    <source>
        <dbReference type="SMART" id="SM00475"/>
    </source>
</evidence>
<comment type="caution">
    <text evidence="14">The sequence shown here is derived from an EMBL/GenBank/DDBJ whole genome shotgun (WGS) entry which is preliminary data.</text>
</comment>
<dbReference type="Gene3D" id="3.30.420.10">
    <property type="entry name" value="Ribonuclease H-like superfamily/Ribonuclease H"/>
    <property type="match status" value="1"/>
</dbReference>
<dbReference type="Gene3D" id="3.30.70.370">
    <property type="match status" value="1"/>
</dbReference>
<evidence type="ECO:0000256" key="10">
    <source>
        <dbReference type="NCBIfam" id="TIGR00593"/>
    </source>
</evidence>
<keyword evidence="11" id="KW-0378">Hydrolase</keyword>
<evidence type="ECO:0000256" key="9">
    <source>
        <dbReference type="ARBA" id="ARBA00049244"/>
    </source>
</evidence>
<dbReference type="InterPro" id="IPR029060">
    <property type="entry name" value="PIN-like_dom_sf"/>
</dbReference>
<name>A0A0G0ARJ3_9BACT</name>
<evidence type="ECO:0000259" key="13">
    <source>
        <dbReference type="SMART" id="SM00482"/>
    </source>
</evidence>
<dbReference type="GO" id="GO:0003887">
    <property type="term" value="F:DNA-directed DNA polymerase activity"/>
    <property type="evidence" value="ECO:0007669"/>
    <property type="project" value="UniProtKB-UniRule"/>
</dbReference>
<dbReference type="GO" id="GO:0006261">
    <property type="term" value="P:DNA-templated DNA replication"/>
    <property type="evidence" value="ECO:0007669"/>
    <property type="project" value="UniProtKB-UniRule"/>
</dbReference>
<dbReference type="FunFam" id="1.20.1060.10:FF:000001">
    <property type="entry name" value="DNA polymerase I"/>
    <property type="match status" value="1"/>
</dbReference>
<dbReference type="PRINTS" id="PR00868">
    <property type="entry name" value="DNAPOLI"/>
</dbReference>
<dbReference type="Gene3D" id="3.40.50.1010">
    <property type="entry name" value="5'-nuclease"/>
    <property type="match status" value="1"/>
</dbReference>
<dbReference type="Pfam" id="PF00476">
    <property type="entry name" value="DNA_pol_A"/>
    <property type="match status" value="1"/>
</dbReference>
<keyword evidence="11" id="KW-0269">Exonuclease</keyword>
<evidence type="ECO:0000313" key="14">
    <source>
        <dbReference type="EMBL" id="KKP59519.1"/>
    </source>
</evidence>
<dbReference type="EMBL" id="LBPO01000001">
    <property type="protein sequence ID" value="KKP59519.1"/>
    <property type="molecule type" value="Genomic_DNA"/>
</dbReference>
<comment type="similarity">
    <text evidence="1 11">Belongs to the DNA polymerase type-A family.</text>
</comment>
<keyword evidence="4 11" id="KW-0235">DNA replication</keyword>
<dbReference type="NCBIfam" id="NF004397">
    <property type="entry name" value="PRK05755.1"/>
    <property type="match status" value="1"/>
</dbReference>
<keyword evidence="5 11" id="KW-0227">DNA damage</keyword>
<dbReference type="Pfam" id="PF22619">
    <property type="entry name" value="DNA_polI_exo1"/>
    <property type="match status" value="1"/>
</dbReference>
<evidence type="ECO:0000256" key="11">
    <source>
        <dbReference type="RuleBase" id="RU004460"/>
    </source>
</evidence>
<dbReference type="InterPro" id="IPR001098">
    <property type="entry name" value="DNA-dir_DNA_pol_A_palm_dom"/>
</dbReference>
<protein>
    <recommendedName>
        <fullName evidence="10 11">DNA polymerase I</fullName>
        <ecNumber evidence="10 11">2.7.7.7</ecNumber>
    </recommendedName>
</protein>
<keyword evidence="3 11" id="KW-0548">Nucleotidyltransferase</keyword>
<evidence type="ECO:0000256" key="5">
    <source>
        <dbReference type="ARBA" id="ARBA00022763"/>
    </source>
</evidence>
<keyword evidence="6 11" id="KW-0239">DNA-directed DNA polymerase</keyword>
<comment type="function">
    <text evidence="11">In addition to polymerase activity, this DNA polymerase exhibits 5'-3' exonuclease activity.</text>
</comment>
<dbReference type="InterPro" id="IPR008918">
    <property type="entry name" value="HhH2"/>
</dbReference>
<evidence type="ECO:0000256" key="6">
    <source>
        <dbReference type="ARBA" id="ARBA00022932"/>
    </source>
</evidence>
<dbReference type="SUPFAM" id="SSF53098">
    <property type="entry name" value="Ribonuclease H-like"/>
    <property type="match status" value="1"/>
</dbReference>
<evidence type="ECO:0000256" key="3">
    <source>
        <dbReference type="ARBA" id="ARBA00022695"/>
    </source>
</evidence>
<keyword evidence="7 11" id="KW-0238">DNA-binding</keyword>
<dbReference type="Gene3D" id="1.20.1060.10">
    <property type="entry name" value="Taq DNA Polymerase, Chain T, domain 4"/>
    <property type="match status" value="1"/>
</dbReference>
<dbReference type="PANTHER" id="PTHR10133:SF27">
    <property type="entry name" value="DNA POLYMERASE NU"/>
    <property type="match status" value="1"/>
</dbReference>
<organism evidence="14 15">
    <name type="scientific">Candidatus Magasanikbacteria bacterium GW2011_GWC2_34_16</name>
    <dbReference type="NCBI Taxonomy" id="1619045"/>
    <lineage>
        <taxon>Bacteria</taxon>
        <taxon>Candidatus Magasanikiibacteriota</taxon>
    </lineage>
</organism>
<dbReference type="SUPFAM" id="SSF47807">
    <property type="entry name" value="5' to 3' exonuclease, C-terminal subdomain"/>
    <property type="match status" value="1"/>
</dbReference>
<dbReference type="InterPro" id="IPR054690">
    <property type="entry name" value="DNA_polI_exonuclease"/>
</dbReference>
<dbReference type="GO" id="GO:0008409">
    <property type="term" value="F:5'-3' exonuclease activity"/>
    <property type="evidence" value="ECO:0007669"/>
    <property type="project" value="UniProtKB-UniRule"/>
</dbReference>
<accession>A0A0G0ARJ3</accession>
<dbReference type="PATRIC" id="fig|1619045.3.peg.20"/>
<evidence type="ECO:0000256" key="2">
    <source>
        <dbReference type="ARBA" id="ARBA00022679"/>
    </source>
</evidence>
<reference evidence="14 15" key="1">
    <citation type="journal article" date="2015" name="Nature">
        <title>rRNA introns, odd ribosomes, and small enigmatic genomes across a large radiation of phyla.</title>
        <authorList>
            <person name="Brown C.T."/>
            <person name="Hug L.A."/>
            <person name="Thomas B.C."/>
            <person name="Sharon I."/>
            <person name="Castelle C.J."/>
            <person name="Singh A."/>
            <person name="Wilkins M.J."/>
            <person name="Williams K.H."/>
            <person name="Banfield J.F."/>
        </authorList>
    </citation>
    <scope>NUCLEOTIDE SEQUENCE [LARGE SCALE GENOMIC DNA]</scope>
</reference>
<dbReference type="CDD" id="cd08637">
    <property type="entry name" value="DNA_pol_A_pol_I_C"/>
    <property type="match status" value="1"/>
</dbReference>
<dbReference type="EC" id="2.7.7.7" evidence="10 11"/>
<dbReference type="InterPro" id="IPR036279">
    <property type="entry name" value="5-3_exonuclease_C_sf"/>
</dbReference>
<comment type="catalytic activity">
    <reaction evidence="9 11">
        <text>DNA(n) + a 2'-deoxyribonucleoside 5'-triphosphate = DNA(n+1) + diphosphate</text>
        <dbReference type="Rhea" id="RHEA:22508"/>
        <dbReference type="Rhea" id="RHEA-COMP:17339"/>
        <dbReference type="Rhea" id="RHEA-COMP:17340"/>
        <dbReference type="ChEBI" id="CHEBI:33019"/>
        <dbReference type="ChEBI" id="CHEBI:61560"/>
        <dbReference type="ChEBI" id="CHEBI:173112"/>
        <dbReference type="EC" id="2.7.7.7"/>
    </reaction>
</comment>
<dbReference type="InterPro" id="IPR002421">
    <property type="entry name" value="5-3_exonuclease"/>
</dbReference>
<dbReference type="NCBIfam" id="TIGR00593">
    <property type="entry name" value="pola"/>
    <property type="match status" value="1"/>
</dbReference>
<dbReference type="SUPFAM" id="SSF56672">
    <property type="entry name" value="DNA/RNA polymerases"/>
    <property type="match status" value="1"/>
</dbReference>
<dbReference type="Pfam" id="PF02739">
    <property type="entry name" value="5_3_exonuc_N"/>
    <property type="match status" value="1"/>
</dbReference>
<dbReference type="CDD" id="cd06140">
    <property type="entry name" value="DNA_polA_I_Bacillus_like_exo"/>
    <property type="match status" value="1"/>
</dbReference>
<dbReference type="InterPro" id="IPR036397">
    <property type="entry name" value="RNaseH_sf"/>
</dbReference>
<dbReference type="InterPro" id="IPR012337">
    <property type="entry name" value="RNaseH-like_sf"/>
</dbReference>
<dbReference type="Pfam" id="PF01367">
    <property type="entry name" value="5_3_exonuc"/>
    <property type="match status" value="1"/>
</dbReference>
<keyword evidence="11" id="KW-0540">Nuclease</keyword>
<feature type="domain" description="DNA-directed DNA polymerase family A palm" evidence="13">
    <location>
        <begin position="648"/>
        <end position="859"/>
    </location>
</feature>
<dbReference type="AlphaFoldDB" id="A0A0G0ARJ3"/>
<feature type="domain" description="5'-3' exonuclease" evidence="12">
    <location>
        <begin position="2"/>
        <end position="274"/>
    </location>
</feature>
<dbReference type="SMART" id="SM00482">
    <property type="entry name" value="POLAc"/>
    <property type="match status" value="1"/>
</dbReference>
<dbReference type="InterPro" id="IPR043502">
    <property type="entry name" value="DNA/RNA_pol_sf"/>
</dbReference>
<dbReference type="CDD" id="cd09859">
    <property type="entry name" value="PIN_53EXO"/>
    <property type="match status" value="1"/>
</dbReference>
<dbReference type="GO" id="GO:0003677">
    <property type="term" value="F:DNA binding"/>
    <property type="evidence" value="ECO:0007669"/>
    <property type="project" value="UniProtKB-UniRule"/>
</dbReference>
<evidence type="ECO:0000256" key="8">
    <source>
        <dbReference type="ARBA" id="ARBA00023204"/>
    </source>
</evidence>
<dbReference type="InterPro" id="IPR019760">
    <property type="entry name" value="DNA-dir_DNA_pol_A_CS"/>
</dbReference>
<keyword evidence="2 11" id="KW-0808">Transferase</keyword>
<proteinExistence type="inferred from homology"/>
<dbReference type="FunFam" id="1.10.150.20:FF:000003">
    <property type="entry name" value="DNA polymerase I"/>
    <property type="match status" value="1"/>
</dbReference>
<sequence length="895" mass="101699">MKKFVIIDGNAIIHRAYHAIPPLTTKDGRIVNAVYGFTSMLLRVWREIKPEYLAVTFDMQGPTFRHEKFTEYKATRVKADQDLYDQVPLVHQLVEAFNIPIYEKKGYEADDVIGTIVKRIKEQGVRNKNIETYIVTGDKDTLQLIDENTKVFTLGKGISDIVTYDAAAVEKRFGFGPERMVDYKALAGDSSDNIPGVPGVGEKTATDLIKNVGGIKEIYDGIKNQESRIKNIVKPAVIKKLIDGEELALMSFELATIDCNVPDLDFNLTNCISKEYDREKVVKIFQEFEFTSLLKRLPGEPDIATPTISVKNKMEKFKFVDLKTDNEIKELIQYIKKEKIYAAKALVNNNDYVSGELRGLAVVVKEKGYFLNPKQTEQFEEIFIEEKIELVGHDLKQLVKVFIRRGVEIKNSLFDVMVASYLLSSGSRAHDVKSIILKELGKEININNQENLFGIDGRVVSEELFLILQTKEKLQIKLVANEDLGLLQKLEMPLIFVLAEMELNGVAVDLKILKKLSTEVAQEIKKVSTKIYKLAGTEFNISSPTQLREVLFEKMNIPVEGIKKGKTGLSTSAEQLEKLRDLHPIIPEIENYRELEKLRNTYIDVLPTLINQTTGRIHTTFNQTVAATGRLSSSEPNLQNIPIRTELGREVRKAFIAEPGNILVSADYSQIELRIVASLAEDKRMMEIFERDEDIHKATAAAINGVPLNEVTKEMRRAAKEINFGVLYGMGTYGLSWRAEIPVWQAKEFIEKYFNEFSGVKKYLDRTLEFTRKEGYCETLFGRRRYIPELHAQNFQLRSAAERMAINHPIQGTAADLIKMAMIAVNAKCKSQNGKFLTSDVRMILQVHDELVFEVKKGQEKAFGEELKKIMEGVVKLRVPVKVEVSYNHSWGEMK</sequence>
<dbReference type="PANTHER" id="PTHR10133">
    <property type="entry name" value="DNA POLYMERASE I"/>
    <property type="match status" value="1"/>
</dbReference>
<dbReference type="PROSITE" id="PS00447">
    <property type="entry name" value="DNA_POLYMERASE_A"/>
    <property type="match status" value="1"/>
</dbReference>
<evidence type="ECO:0000256" key="4">
    <source>
        <dbReference type="ARBA" id="ARBA00022705"/>
    </source>
</evidence>
<dbReference type="GO" id="GO:0006302">
    <property type="term" value="P:double-strand break repair"/>
    <property type="evidence" value="ECO:0007669"/>
    <property type="project" value="TreeGrafter"/>
</dbReference>
<dbReference type="Proteomes" id="UP000034927">
    <property type="component" value="Unassembled WGS sequence"/>
</dbReference>
<dbReference type="Gene3D" id="1.10.150.20">
    <property type="entry name" value="5' to 3' exonuclease, C-terminal subdomain"/>
    <property type="match status" value="2"/>
</dbReference>
<dbReference type="SMART" id="SM00475">
    <property type="entry name" value="53EXOc"/>
    <property type="match status" value="1"/>
</dbReference>
<gene>
    <name evidence="11" type="primary">polA</name>
    <name evidence="14" type="ORF">UR53_C0001G0019</name>
</gene>
<evidence type="ECO:0000256" key="1">
    <source>
        <dbReference type="ARBA" id="ARBA00007705"/>
    </source>
</evidence>
<dbReference type="InterPro" id="IPR020045">
    <property type="entry name" value="DNA_polI_H3TH"/>
</dbReference>
<evidence type="ECO:0000256" key="7">
    <source>
        <dbReference type="ARBA" id="ARBA00023125"/>
    </source>
</evidence>